<name>A0A1F4VBD7_UNCKA</name>
<keyword evidence="2" id="KW-1133">Transmembrane helix</keyword>
<feature type="region of interest" description="Disordered" evidence="1">
    <location>
        <begin position="456"/>
        <end position="482"/>
    </location>
</feature>
<evidence type="ECO:0000256" key="2">
    <source>
        <dbReference type="SAM" id="Phobius"/>
    </source>
</evidence>
<dbReference type="EMBL" id="MEVC01000021">
    <property type="protein sequence ID" value="OGC54516.1"/>
    <property type="molecule type" value="Genomic_DNA"/>
</dbReference>
<feature type="transmembrane region" description="Helical" evidence="2">
    <location>
        <begin position="68"/>
        <end position="89"/>
    </location>
</feature>
<gene>
    <name evidence="3" type="ORF">A2797_00700</name>
</gene>
<evidence type="ECO:0000313" key="3">
    <source>
        <dbReference type="EMBL" id="OGC54516.1"/>
    </source>
</evidence>
<protein>
    <submittedName>
        <fullName evidence="3">Uncharacterized protein</fullName>
    </submittedName>
</protein>
<feature type="transmembrane region" description="Helical" evidence="2">
    <location>
        <begin position="7"/>
        <end position="25"/>
    </location>
</feature>
<keyword evidence="2" id="KW-0472">Membrane</keyword>
<evidence type="ECO:0000313" key="4">
    <source>
        <dbReference type="Proteomes" id="UP000179005"/>
    </source>
</evidence>
<accession>A0A1F4VBD7</accession>
<reference evidence="3 4" key="1">
    <citation type="journal article" date="2016" name="Nat. Commun.">
        <title>Thousands of microbial genomes shed light on interconnected biogeochemical processes in an aquifer system.</title>
        <authorList>
            <person name="Anantharaman K."/>
            <person name="Brown C.T."/>
            <person name="Hug L.A."/>
            <person name="Sharon I."/>
            <person name="Castelle C.J."/>
            <person name="Probst A.J."/>
            <person name="Thomas B.C."/>
            <person name="Singh A."/>
            <person name="Wilkins M.J."/>
            <person name="Karaoz U."/>
            <person name="Brodie E.L."/>
            <person name="Williams K.H."/>
            <person name="Hubbard S.S."/>
            <person name="Banfield J.F."/>
        </authorList>
    </citation>
    <scope>NUCLEOTIDE SEQUENCE [LARGE SCALE GENOMIC DNA]</scope>
</reference>
<sequence length="506" mass="56401">MRISGSTIVVFAILLVATLFLWSISPLFQGLLIHFYIGFFNWVLIGLAASLLIWGMASSDSGSNDSGLGYLGLFGGVVIGVAATFFSLAGDGIAKSSVASSLKPELIQSIPATQRVRFVPIEVAETLARNQQEVSQLVLGDMDPIDYKGDFLWVGPRVPNGFFNSLGSSMDGFMVVDENRKLTVVSQPFRYGEGMLFANDIRWQMIQKHYFSRYPEIFYLPVEPDGRYLGVVPYISYRFEFPVMVPYWEGVMLFHDDGTIEDLTVAQATKDPRLTNQRLFPEWLARYQADAIAQYKHGIWNAWFQHRDQAEIPIVAHSVNQMPYLLPGNIWMIAAEPVGNSQSVSKIFLIDAHTGKMQIAEFSTERAMISPNVGWGYAKAGTQGGYVWAEGEGGTYLLVEPRPAIKDGKLYWMYTVTVRQATGISLTILVGSNTEVLHFCSRESLMQWVQGTGGTEKIPCGEQRTDSPAPTPDQGTIPSTDIRKMSDQELVDLLRQIADELKHRHP</sequence>
<dbReference type="AlphaFoldDB" id="A0A1F4VBD7"/>
<feature type="transmembrane region" description="Helical" evidence="2">
    <location>
        <begin position="31"/>
        <end position="56"/>
    </location>
</feature>
<evidence type="ECO:0000256" key="1">
    <source>
        <dbReference type="SAM" id="MobiDB-lite"/>
    </source>
</evidence>
<keyword evidence="2" id="KW-0812">Transmembrane</keyword>
<proteinExistence type="predicted"/>
<organism evidence="3 4">
    <name type="scientific">candidate division WWE3 bacterium RIFCSPHIGHO2_01_FULL_48_15</name>
    <dbReference type="NCBI Taxonomy" id="1802619"/>
    <lineage>
        <taxon>Bacteria</taxon>
        <taxon>Katanobacteria</taxon>
    </lineage>
</organism>
<comment type="caution">
    <text evidence="3">The sequence shown here is derived from an EMBL/GenBank/DDBJ whole genome shotgun (WGS) entry which is preliminary data.</text>
</comment>
<dbReference type="Proteomes" id="UP000179005">
    <property type="component" value="Unassembled WGS sequence"/>
</dbReference>